<dbReference type="CDD" id="cd00118">
    <property type="entry name" value="LysM"/>
    <property type="match status" value="2"/>
</dbReference>
<name>A0A1G8YZ76_9FIRM</name>
<evidence type="ECO:0000313" key="3">
    <source>
        <dbReference type="Proteomes" id="UP000198718"/>
    </source>
</evidence>
<dbReference type="PANTHER" id="PTHR33734">
    <property type="entry name" value="LYSM DOMAIN-CONTAINING GPI-ANCHORED PROTEIN 2"/>
    <property type="match status" value="1"/>
</dbReference>
<protein>
    <submittedName>
        <fullName evidence="2">Spore coat assembly protein SafA</fullName>
    </submittedName>
</protein>
<dbReference type="GO" id="GO:0008932">
    <property type="term" value="F:lytic endotransglycosylase activity"/>
    <property type="evidence" value="ECO:0007669"/>
    <property type="project" value="TreeGrafter"/>
</dbReference>
<dbReference type="PROSITE" id="PS51782">
    <property type="entry name" value="LYSM"/>
    <property type="match status" value="2"/>
</dbReference>
<dbReference type="SMART" id="SM00257">
    <property type="entry name" value="LysM"/>
    <property type="match status" value="2"/>
</dbReference>
<evidence type="ECO:0000313" key="2">
    <source>
        <dbReference type="EMBL" id="SDK08189.1"/>
    </source>
</evidence>
<dbReference type="Pfam" id="PF01476">
    <property type="entry name" value="LysM"/>
    <property type="match status" value="2"/>
</dbReference>
<dbReference type="Proteomes" id="UP000198718">
    <property type="component" value="Unassembled WGS sequence"/>
</dbReference>
<feature type="domain" description="LysM" evidence="1">
    <location>
        <begin position="87"/>
        <end position="132"/>
    </location>
</feature>
<dbReference type="STRING" id="393762.SAMN05660472_00691"/>
<dbReference type="EMBL" id="FNFP01000001">
    <property type="protein sequence ID" value="SDK08189.1"/>
    <property type="molecule type" value="Genomic_DNA"/>
</dbReference>
<dbReference type="PANTHER" id="PTHR33734:SF22">
    <property type="entry name" value="MEMBRANE-BOUND LYTIC MUREIN TRANSGLYCOSYLASE D"/>
    <property type="match status" value="1"/>
</dbReference>
<accession>A0A1G8YZ76</accession>
<dbReference type="InterPro" id="IPR018392">
    <property type="entry name" value="LysM"/>
</dbReference>
<proteinExistence type="predicted"/>
<gene>
    <name evidence="2" type="ORF">SAMN05660472_00691</name>
</gene>
<keyword evidence="3" id="KW-1185">Reference proteome</keyword>
<dbReference type="AlphaFoldDB" id="A0A1G8YZ76"/>
<dbReference type="RefSeq" id="WP_208974655.1">
    <property type="nucleotide sequence ID" value="NZ_FNFP01000001.1"/>
</dbReference>
<evidence type="ECO:0000259" key="1">
    <source>
        <dbReference type="PROSITE" id="PS51782"/>
    </source>
</evidence>
<dbReference type="InterPro" id="IPR036779">
    <property type="entry name" value="LysM_dom_sf"/>
</dbReference>
<sequence>MHPNYMSPMMNPQVPEPPPCPDGTIYTIRPGDTMFRIANRYDISLTQLIAANPQITNPNIIFVGQRICIPKVVTPLPPPEEFCPDGILYTVQRGDTMFNIARRYGLTLQQLIRANPQIPDPNVLEIGQKICIPVTGVPLPEGICKIDLKPERTGILGATAFINIPDPTVWISTFGLPDPATIDTKYKCYYAWVVDRDTEKYCRVDLKDSGVPDIMVGYRKTTGSFVGYDEIIVTAEAVVSISKPEGPVLLRGSLAPCR</sequence>
<feature type="domain" description="LysM" evidence="1">
    <location>
        <begin position="24"/>
        <end position="69"/>
    </location>
</feature>
<organism evidence="2 3">
    <name type="scientific">Natronincola ferrireducens</name>
    <dbReference type="NCBI Taxonomy" id="393762"/>
    <lineage>
        <taxon>Bacteria</taxon>
        <taxon>Bacillati</taxon>
        <taxon>Bacillota</taxon>
        <taxon>Clostridia</taxon>
        <taxon>Peptostreptococcales</taxon>
        <taxon>Natronincolaceae</taxon>
        <taxon>Natronincola</taxon>
    </lineage>
</organism>
<dbReference type="Gene3D" id="3.10.350.10">
    <property type="entry name" value="LysM domain"/>
    <property type="match status" value="2"/>
</dbReference>
<reference evidence="2 3" key="1">
    <citation type="submission" date="2016-10" db="EMBL/GenBank/DDBJ databases">
        <authorList>
            <person name="de Groot N.N."/>
        </authorList>
    </citation>
    <scope>NUCLEOTIDE SEQUENCE [LARGE SCALE GENOMIC DNA]</scope>
    <source>
        <strain evidence="2 3">DSM 18346</strain>
    </source>
</reference>
<dbReference type="SUPFAM" id="SSF54106">
    <property type="entry name" value="LysM domain"/>
    <property type="match status" value="2"/>
</dbReference>